<keyword evidence="5" id="KW-0614">Plasmid</keyword>
<evidence type="ECO:0000313" key="6">
    <source>
        <dbReference type="Proteomes" id="UP000222296"/>
    </source>
</evidence>
<reference evidence="5 6" key="1">
    <citation type="journal article" date="2017" name="Genome Announc.">
        <title>Draft Genome Sequence of Agrobacterium tumefaciens Biovar 1 Strain 186, Isolated from Walnut.</title>
        <authorList>
            <person name="Poret-Peterson A.T."/>
            <person name="Bhatnagar S."/>
            <person name="McClean A.E."/>
            <person name="Kluepfel D.A."/>
        </authorList>
    </citation>
    <scope>NUCLEOTIDE SEQUENCE [LARGE SCALE GENOMIC DNA]</scope>
    <source>
        <strain evidence="5 6">186</strain>
    </source>
</reference>
<accession>A0AAP9J9V3</accession>
<feature type="domain" description="Plastocyanin-like" evidence="3">
    <location>
        <begin position="344"/>
        <end position="458"/>
    </location>
</feature>
<feature type="domain" description="Plastocyanin-like" evidence="4">
    <location>
        <begin position="68"/>
        <end position="175"/>
    </location>
</feature>
<dbReference type="GO" id="GO:0005507">
    <property type="term" value="F:copper ion binding"/>
    <property type="evidence" value="ECO:0007669"/>
    <property type="project" value="InterPro"/>
</dbReference>
<geneLocation type="plasmid" evidence="6">
    <name>pat</name>
</geneLocation>
<dbReference type="PROSITE" id="PS00080">
    <property type="entry name" value="MULTICOPPER_OXIDASE2"/>
    <property type="match status" value="1"/>
</dbReference>
<keyword evidence="1" id="KW-0479">Metal-binding</keyword>
<dbReference type="PANTHER" id="PTHR48267:SF1">
    <property type="entry name" value="BILIRUBIN OXIDASE"/>
    <property type="match status" value="1"/>
</dbReference>
<dbReference type="Pfam" id="PF07732">
    <property type="entry name" value="Cu-oxidase_3"/>
    <property type="match status" value="1"/>
</dbReference>
<dbReference type="Proteomes" id="UP000222296">
    <property type="component" value="Plasmid pAt"/>
</dbReference>
<dbReference type="AlphaFoldDB" id="A0AAP9J9V3"/>
<evidence type="ECO:0000259" key="4">
    <source>
        <dbReference type="Pfam" id="PF07732"/>
    </source>
</evidence>
<dbReference type="Pfam" id="PF07731">
    <property type="entry name" value="Cu-oxidase_2"/>
    <property type="match status" value="1"/>
</dbReference>
<dbReference type="InterPro" id="IPR011707">
    <property type="entry name" value="Cu-oxidase-like_N"/>
</dbReference>
<keyword evidence="2" id="KW-0560">Oxidoreductase</keyword>
<dbReference type="SUPFAM" id="SSF49503">
    <property type="entry name" value="Cupredoxins"/>
    <property type="match status" value="3"/>
</dbReference>
<dbReference type="Gene3D" id="2.60.40.420">
    <property type="entry name" value="Cupredoxins - blue copper proteins"/>
    <property type="match status" value="3"/>
</dbReference>
<protein>
    <submittedName>
        <fullName evidence="5">Multicopper oxidase domain-containing protein</fullName>
    </submittedName>
</protein>
<dbReference type="InterPro" id="IPR011706">
    <property type="entry name" value="Cu-oxidase_C"/>
</dbReference>
<dbReference type="InterPro" id="IPR008972">
    <property type="entry name" value="Cupredoxin"/>
</dbReference>
<dbReference type="RefSeq" id="WP_099086686.1">
    <property type="nucleotide sequence ID" value="NZ_CP042276.1"/>
</dbReference>
<dbReference type="InterPro" id="IPR002355">
    <property type="entry name" value="Cu_oxidase_Cu_BS"/>
</dbReference>
<sequence length="482" mass="53853">MRSFSRRQTLSFLGAGAFSMGGGYYLYGARSSAPSSLPEPAERPLLKVMVTAGQDEYLIPSPLDHEFVSGQRHPVFGYNGSSPGPSIRIRRGETFEKTIRNDLDVPTTVHWHGLVLPSDVDGHPADILGPGVEKRITFPVIQRAALNWYHPHPHESTGAQAWGGLAGFFVVEDDEEEALRLPKGDRELLLAIRDAQIDQNGSLFYPNVLAGAEGDFPVINGVSWPSARMGNQFYRLRILNAANARVFRLHSQAPLILIGNDGGLLEQATAVDVIEIGPAERVDILLDLRNILPGRTIGIDCEASRWRLLQIDVVEAAKDPWQPPTQLSRINRLHHSGPPDRVFRFENDQRINGREYNMALTDFVVPFGKVERWRFESSGGAPHPIHVHGGHFQIQSREGGRGQIMPWETGWKDTVLMWAQESIEVLVAFDQYEGRYLLHCHKLEHEDHGMMMNFVVSRNPVEAAERAENERLFGPLCIAPAV</sequence>
<evidence type="ECO:0000259" key="3">
    <source>
        <dbReference type="Pfam" id="PF07731"/>
    </source>
</evidence>
<dbReference type="GO" id="GO:0016491">
    <property type="term" value="F:oxidoreductase activity"/>
    <property type="evidence" value="ECO:0007669"/>
    <property type="project" value="UniProtKB-KW"/>
</dbReference>
<organism evidence="5 6">
    <name type="scientific">Agrobacterium tumefaciens</name>
    <dbReference type="NCBI Taxonomy" id="358"/>
    <lineage>
        <taxon>Bacteria</taxon>
        <taxon>Pseudomonadati</taxon>
        <taxon>Pseudomonadota</taxon>
        <taxon>Alphaproteobacteria</taxon>
        <taxon>Hyphomicrobiales</taxon>
        <taxon>Rhizobiaceae</taxon>
        <taxon>Rhizobium/Agrobacterium group</taxon>
        <taxon>Agrobacterium</taxon>
        <taxon>Agrobacterium tumefaciens complex</taxon>
    </lineage>
</organism>
<dbReference type="PANTHER" id="PTHR48267">
    <property type="entry name" value="CUPREDOXIN SUPERFAMILY PROTEIN"/>
    <property type="match status" value="1"/>
</dbReference>
<proteinExistence type="predicted"/>
<evidence type="ECO:0000256" key="1">
    <source>
        <dbReference type="ARBA" id="ARBA00022723"/>
    </source>
</evidence>
<dbReference type="InterPro" id="IPR045087">
    <property type="entry name" value="Cu-oxidase_fam"/>
</dbReference>
<dbReference type="EMBL" id="CP042276">
    <property type="protein sequence ID" value="QDY97758.1"/>
    <property type="molecule type" value="Genomic_DNA"/>
</dbReference>
<evidence type="ECO:0000256" key="2">
    <source>
        <dbReference type="ARBA" id="ARBA00023002"/>
    </source>
</evidence>
<name>A0AAP9J9V3_AGRTU</name>
<gene>
    <name evidence="5" type="ORF">CG010_026855</name>
</gene>
<evidence type="ECO:0000313" key="5">
    <source>
        <dbReference type="EMBL" id="QDY97758.1"/>
    </source>
</evidence>